<reference evidence="9 10" key="1">
    <citation type="submission" date="2024-01" db="EMBL/GenBank/DDBJ databases">
        <title>Genome assemblies of Stephania.</title>
        <authorList>
            <person name="Yang L."/>
        </authorList>
    </citation>
    <scope>NUCLEOTIDE SEQUENCE [LARGE SCALE GENOMIC DNA]</scope>
    <source>
        <strain evidence="9">QJT</strain>
        <tissue evidence="9">Leaf</tissue>
    </source>
</reference>
<feature type="compositionally biased region" description="Low complexity" evidence="7">
    <location>
        <begin position="1"/>
        <end position="20"/>
    </location>
</feature>
<dbReference type="FunFam" id="1.25.10.10:FF:000113">
    <property type="entry name" value="Beta-adaptin-like protein A"/>
    <property type="match status" value="1"/>
</dbReference>
<evidence type="ECO:0000256" key="2">
    <source>
        <dbReference type="ARBA" id="ARBA00006613"/>
    </source>
</evidence>
<dbReference type="EMBL" id="JBBNAE010000008">
    <property type="protein sequence ID" value="KAK9102667.1"/>
    <property type="molecule type" value="Genomic_DNA"/>
</dbReference>
<comment type="similarity">
    <text evidence="2 6">Belongs to the adaptor complexes large subunit family.</text>
</comment>
<dbReference type="InterPro" id="IPR016024">
    <property type="entry name" value="ARM-type_fold"/>
</dbReference>
<comment type="caution">
    <text evidence="9">The sequence shown here is derived from an EMBL/GenBank/DDBJ whole genome shotgun (WGS) entry which is preliminary data.</text>
</comment>
<evidence type="ECO:0000256" key="6">
    <source>
        <dbReference type="PIRNR" id="PIRNR002291"/>
    </source>
</evidence>
<dbReference type="InterPro" id="IPR002553">
    <property type="entry name" value="Clathrin/coatomer_adapt-like_N"/>
</dbReference>
<dbReference type="Gene3D" id="1.25.10.10">
    <property type="entry name" value="Leucine-rich Repeat Variant"/>
    <property type="match status" value="1"/>
</dbReference>
<feature type="region of interest" description="Disordered" evidence="7">
    <location>
        <begin position="1"/>
        <end position="23"/>
    </location>
</feature>
<dbReference type="Gene3D" id="3.30.310.10">
    <property type="entry name" value="TATA-Binding Protein"/>
    <property type="match status" value="1"/>
</dbReference>
<dbReference type="GO" id="GO:0012505">
    <property type="term" value="C:endomembrane system"/>
    <property type="evidence" value="ECO:0007669"/>
    <property type="project" value="UniProtKB-SubCell"/>
</dbReference>
<comment type="subunit">
    <text evidence="6">Adaptor protein complexes are heterotetramers composed of two large adaptins (beta-type subunit and alpha-type or delta-type or epsilon-type or gamma-type subunit), a medium adaptin (mu-type subunit) and a small adaptin (sigma-type subunit).</text>
</comment>
<proteinExistence type="inferred from homology"/>
<dbReference type="SMART" id="SM01020">
    <property type="entry name" value="B2-adapt-app_C"/>
    <property type="match status" value="1"/>
</dbReference>
<sequence length="843" mass="92802">MAPPSQSYKSPSPSQPSGKGEVSDLKLQLRQLAGSRAPGTDDSKRDLFKKVISYMTVGIDVSSLFSEMVMCSATSDIVLKKMCYLYVGNYAKGNPDLALLTINFLQKDCRDEDPMIRGLALRSLCSLRVANLVEYLVGPLGSGLKDSSGYVRMVAAVGALKLYHISAATCVDADFPSMLKSLMLHDSDSQVVANCLSALQEIWSLEASSSEEASKEREALLSKPVIYYLLNRFKDFNEWAQCLVLDLVSKYVPSDSSDIFDIMNLLEDRLQHANGAVVLATVKVFLHMTLSMTDVHQQVYERIKAPLLTLVSSGSQEQSYAVLSHLHLLVMRAPMLFSSDYKHFYCQYNEPSHVKKLKLDMLTAVANENNTYEIVTELCEYVANVDVAIARESVRAVGKIALQQYDVNAIVDRLLQFLEMEKGYVTAEALVLVKDLLRKYPQWSQDCIAVVGNISSRNVQEPKAKAALIWMLGEYCQDMNDAPYVLENLIENWDDEHSAEVRLHLLTAVLKCFLKRPPETQKALGAALAAGLSDSHQDVHDRALLYYRLLQYNVSVADRVVNPPKQAVSVFTDTQNSEIKDRIFDEFNSLSVVYQKPSYMFTDKEHRGPFEFSEETGGLSVGVESVENIAQIVDANDKDLLLGTSEEEESRGTSSDGSAYSAPAYDSASISLTSSHAQSEPVISNPSLPTYSAQTSLAIDDLLGLSLSSSTTSVPPPPPLKLNAKAVIDPGTFQRKWGQLPIALTQECSISPQGAAALNSPQVLLQHMQGQSIHCIASGGKAPNFKFFFFAQNAEASASFFLVECIINTSSSKAQIKVKADDQSTADAFWNLFQLALTRFGSP</sequence>
<dbReference type="Pfam" id="PF09066">
    <property type="entry name" value="B2-adapt-app_C"/>
    <property type="match status" value="1"/>
</dbReference>
<dbReference type="GO" id="GO:0030276">
    <property type="term" value="F:clathrin binding"/>
    <property type="evidence" value="ECO:0007669"/>
    <property type="project" value="InterPro"/>
</dbReference>
<gene>
    <name evidence="9" type="ORF">Sjap_019921</name>
</gene>
<dbReference type="InterPro" id="IPR015151">
    <property type="entry name" value="B-adaptin_app_sub_C"/>
</dbReference>
<dbReference type="Proteomes" id="UP001417504">
    <property type="component" value="Unassembled WGS sequence"/>
</dbReference>
<dbReference type="InterPro" id="IPR012295">
    <property type="entry name" value="TBP_dom_sf"/>
</dbReference>
<comment type="function">
    <text evidence="6">Subunit of clathrin-associated adaptor protein complex that plays a role in protein sorting in the late-Golgi/trans-Golgi network (TGN) and/or endosomes. The AP complexes mediate both the recruitment of clathrin to membranes and the recognition of sorting signals within the cytosolic tails of transmembrane cargo molecules.</text>
</comment>
<evidence type="ECO:0000313" key="10">
    <source>
        <dbReference type="Proteomes" id="UP001417504"/>
    </source>
</evidence>
<evidence type="ECO:0000256" key="7">
    <source>
        <dbReference type="SAM" id="MobiDB-lite"/>
    </source>
</evidence>
<dbReference type="GO" id="GO:0030131">
    <property type="term" value="C:clathrin adaptor complex"/>
    <property type="evidence" value="ECO:0007669"/>
    <property type="project" value="InterPro"/>
</dbReference>
<keyword evidence="3 6" id="KW-0813">Transport</keyword>
<evidence type="ECO:0000256" key="3">
    <source>
        <dbReference type="ARBA" id="ARBA00022448"/>
    </source>
</evidence>
<dbReference type="InterPro" id="IPR011989">
    <property type="entry name" value="ARM-like"/>
</dbReference>
<evidence type="ECO:0000256" key="4">
    <source>
        <dbReference type="ARBA" id="ARBA00022927"/>
    </source>
</evidence>
<dbReference type="GO" id="GO:0006886">
    <property type="term" value="P:intracellular protein transport"/>
    <property type="evidence" value="ECO:0007669"/>
    <property type="project" value="InterPro"/>
</dbReference>
<evidence type="ECO:0000256" key="5">
    <source>
        <dbReference type="ARBA" id="ARBA00023136"/>
    </source>
</evidence>
<keyword evidence="5 6" id="KW-0472">Membrane</keyword>
<evidence type="ECO:0000313" key="9">
    <source>
        <dbReference type="EMBL" id="KAK9102667.1"/>
    </source>
</evidence>
<dbReference type="FunFam" id="3.30.310.10:FF:000014">
    <property type="entry name" value="Beta-adaptin-like protein"/>
    <property type="match status" value="1"/>
</dbReference>
<dbReference type="PIRSF" id="PIRSF002291">
    <property type="entry name" value="AP_complex_beta"/>
    <property type="match status" value="1"/>
</dbReference>
<accession>A0AAP0F2I2</accession>
<dbReference type="Pfam" id="PF01602">
    <property type="entry name" value="Adaptin_N"/>
    <property type="match status" value="1"/>
</dbReference>
<evidence type="ECO:0000259" key="8">
    <source>
        <dbReference type="SMART" id="SM01020"/>
    </source>
</evidence>
<dbReference type="SUPFAM" id="SSF48371">
    <property type="entry name" value="ARM repeat"/>
    <property type="match status" value="1"/>
</dbReference>
<keyword evidence="10" id="KW-1185">Reference proteome</keyword>
<dbReference type="GO" id="GO:0016192">
    <property type="term" value="P:vesicle-mediated transport"/>
    <property type="evidence" value="ECO:0007669"/>
    <property type="project" value="InterPro"/>
</dbReference>
<dbReference type="InterPro" id="IPR026739">
    <property type="entry name" value="AP_beta"/>
</dbReference>
<dbReference type="InterPro" id="IPR016342">
    <property type="entry name" value="AP_complex_bsu_1_2_4"/>
</dbReference>
<protein>
    <recommendedName>
        <fullName evidence="6">Beta-adaptin-like protein</fullName>
    </recommendedName>
</protein>
<name>A0AAP0F2I2_9MAGN</name>
<dbReference type="PANTHER" id="PTHR11134">
    <property type="entry name" value="ADAPTOR COMPLEX SUBUNIT BETA FAMILY MEMBER"/>
    <property type="match status" value="1"/>
</dbReference>
<comment type="subcellular location">
    <subcellularLocation>
        <location evidence="1">Endomembrane system</location>
    </subcellularLocation>
</comment>
<keyword evidence="4 6" id="KW-0653">Protein transport</keyword>
<organism evidence="9 10">
    <name type="scientific">Stephania japonica</name>
    <dbReference type="NCBI Taxonomy" id="461633"/>
    <lineage>
        <taxon>Eukaryota</taxon>
        <taxon>Viridiplantae</taxon>
        <taxon>Streptophyta</taxon>
        <taxon>Embryophyta</taxon>
        <taxon>Tracheophyta</taxon>
        <taxon>Spermatophyta</taxon>
        <taxon>Magnoliopsida</taxon>
        <taxon>Ranunculales</taxon>
        <taxon>Menispermaceae</taxon>
        <taxon>Menispermoideae</taxon>
        <taxon>Cissampelideae</taxon>
        <taxon>Stephania</taxon>
    </lineage>
</organism>
<feature type="domain" description="Beta-adaptin appendage C-terminal subdomain" evidence="8">
    <location>
        <begin position="720"/>
        <end position="838"/>
    </location>
</feature>
<evidence type="ECO:0000256" key="1">
    <source>
        <dbReference type="ARBA" id="ARBA00004308"/>
    </source>
</evidence>
<dbReference type="AlphaFoldDB" id="A0AAP0F2I2"/>